<keyword evidence="2" id="KW-0645">Protease</keyword>
<dbReference type="PANTHER" id="PTHR20842">
    <property type="entry name" value="PROTEASE S51 ALPHA-ASPARTYL DIPEPTIDASE"/>
    <property type="match status" value="1"/>
</dbReference>
<evidence type="ECO:0000256" key="2">
    <source>
        <dbReference type="ARBA" id="ARBA00022670"/>
    </source>
</evidence>
<gene>
    <name evidence="5" type="primary">pepE</name>
    <name evidence="5" type="ORF">EYD45_04405</name>
</gene>
<dbReference type="Pfam" id="PF03575">
    <property type="entry name" value="Peptidase_S51"/>
    <property type="match status" value="1"/>
</dbReference>
<keyword evidence="5" id="KW-0224">Dipeptidase</keyword>
<name>A0A4V2JAD4_9FLAO</name>
<dbReference type="SUPFAM" id="SSF52317">
    <property type="entry name" value="Class I glutamine amidotransferase-like"/>
    <property type="match status" value="1"/>
</dbReference>
<dbReference type="EC" id="3.4.13.21" evidence="5"/>
<dbReference type="Gene3D" id="3.40.50.880">
    <property type="match status" value="1"/>
</dbReference>
<comment type="caution">
    <text evidence="5">The sequence shown here is derived from an EMBL/GenBank/DDBJ whole genome shotgun (WGS) entry which is preliminary data.</text>
</comment>
<dbReference type="EMBL" id="SIRT01000002">
    <property type="protein sequence ID" value="TBN05674.1"/>
    <property type="molecule type" value="Genomic_DNA"/>
</dbReference>
<organism evidence="5 6">
    <name type="scientific">Hyunsoonleella flava</name>
    <dbReference type="NCBI Taxonomy" id="2527939"/>
    <lineage>
        <taxon>Bacteria</taxon>
        <taxon>Pseudomonadati</taxon>
        <taxon>Bacteroidota</taxon>
        <taxon>Flavobacteriia</taxon>
        <taxon>Flavobacteriales</taxon>
        <taxon>Flavobacteriaceae</taxon>
    </lineage>
</organism>
<dbReference type="RefSeq" id="WP_130963288.1">
    <property type="nucleotide sequence ID" value="NZ_SIRT01000002.1"/>
</dbReference>
<protein>
    <submittedName>
        <fullName evidence="5">Dipeptidase PepE</fullName>
        <ecNumber evidence="5">3.4.13.21</ecNumber>
    </submittedName>
</protein>
<evidence type="ECO:0000256" key="4">
    <source>
        <dbReference type="ARBA" id="ARBA00022825"/>
    </source>
</evidence>
<dbReference type="GO" id="GO:0016805">
    <property type="term" value="F:dipeptidase activity"/>
    <property type="evidence" value="ECO:0007669"/>
    <property type="project" value="UniProtKB-KW"/>
</dbReference>
<dbReference type="NCBIfam" id="NF003642">
    <property type="entry name" value="PRK05282.1"/>
    <property type="match status" value="1"/>
</dbReference>
<keyword evidence="6" id="KW-1185">Reference proteome</keyword>
<evidence type="ECO:0000313" key="6">
    <source>
        <dbReference type="Proteomes" id="UP000291142"/>
    </source>
</evidence>
<dbReference type="OrthoDB" id="3373764at2"/>
<dbReference type="PANTHER" id="PTHR20842:SF0">
    <property type="entry name" value="ALPHA-ASPARTYL DIPEPTIDASE"/>
    <property type="match status" value="1"/>
</dbReference>
<keyword evidence="3 5" id="KW-0378">Hydrolase</keyword>
<reference evidence="5 6" key="1">
    <citation type="submission" date="2019-02" db="EMBL/GenBank/DDBJ databases">
        <title>Hyunsoonleella sp., isolated from marine sediment.</title>
        <authorList>
            <person name="Liu B.-T."/>
        </authorList>
    </citation>
    <scope>NUCLEOTIDE SEQUENCE [LARGE SCALE GENOMIC DNA]</scope>
    <source>
        <strain evidence="5 6">T58</strain>
    </source>
</reference>
<dbReference type="InterPro" id="IPR005320">
    <property type="entry name" value="Peptidase_S51"/>
</dbReference>
<dbReference type="GO" id="GO:0006508">
    <property type="term" value="P:proteolysis"/>
    <property type="evidence" value="ECO:0007669"/>
    <property type="project" value="UniProtKB-KW"/>
</dbReference>
<dbReference type="InterPro" id="IPR029062">
    <property type="entry name" value="Class_I_gatase-like"/>
</dbReference>
<dbReference type="Proteomes" id="UP000291142">
    <property type="component" value="Unassembled WGS sequence"/>
</dbReference>
<dbReference type="CDD" id="cd03146">
    <property type="entry name" value="GAT1_Peptidase_E"/>
    <property type="match status" value="1"/>
</dbReference>
<dbReference type="GO" id="GO:0008236">
    <property type="term" value="F:serine-type peptidase activity"/>
    <property type="evidence" value="ECO:0007669"/>
    <property type="project" value="UniProtKB-KW"/>
</dbReference>
<sequence length="235" mass="25915">MRQLIIASTSTVHGSGYLDYILEELSNLFKNTNTILFVPYARPSGISHDDYTKIANNAFSKIGKTAVGLHTFENPKEAIENAEGIFTGGGNTFVLVDQLYKNDLIVPLKAAINTGTPYLGTSAGSNICGLTIKTTNDMPIVYPPSFNALGAVPFNINPHYLDPDKNSKHMGETRETRIKEFHHYNTQPVIGLREGSWLSVQNDDITIRGALTARIFEHNKPPYEVNPGTNLNHLN</sequence>
<evidence type="ECO:0000256" key="1">
    <source>
        <dbReference type="ARBA" id="ARBA00006534"/>
    </source>
</evidence>
<keyword evidence="4" id="KW-0720">Serine protease</keyword>
<proteinExistence type="inferred from homology"/>
<dbReference type="AlphaFoldDB" id="A0A4V2JAD4"/>
<evidence type="ECO:0000313" key="5">
    <source>
        <dbReference type="EMBL" id="TBN05674.1"/>
    </source>
</evidence>
<comment type="similarity">
    <text evidence="1">Belongs to the peptidase S51 family.</text>
</comment>
<accession>A0A4V2JAD4</accession>
<evidence type="ECO:0000256" key="3">
    <source>
        <dbReference type="ARBA" id="ARBA00022801"/>
    </source>
</evidence>